<feature type="compositionally biased region" description="Low complexity" evidence="1">
    <location>
        <begin position="382"/>
        <end position="393"/>
    </location>
</feature>
<feature type="compositionally biased region" description="Basic and acidic residues" evidence="1">
    <location>
        <begin position="143"/>
        <end position="163"/>
    </location>
</feature>
<feature type="compositionally biased region" description="Basic and acidic residues" evidence="1">
    <location>
        <begin position="365"/>
        <end position="374"/>
    </location>
</feature>
<gene>
    <name evidence="2" type="ORF">V6N12_021754</name>
</gene>
<feature type="compositionally biased region" description="Basic and acidic residues" evidence="1">
    <location>
        <begin position="881"/>
        <end position="905"/>
    </location>
</feature>
<feature type="region of interest" description="Disordered" evidence="1">
    <location>
        <begin position="1"/>
        <end position="193"/>
    </location>
</feature>
<feature type="compositionally biased region" description="Basic and acidic residues" evidence="1">
    <location>
        <begin position="429"/>
        <end position="446"/>
    </location>
</feature>
<feature type="region of interest" description="Disordered" evidence="1">
    <location>
        <begin position="422"/>
        <end position="483"/>
    </location>
</feature>
<feature type="compositionally biased region" description="Basic residues" evidence="1">
    <location>
        <begin position="1"/>
        <end position="15"/>
    </location>
</feature>
<dbReference type="PANTHER" id="PTHR34837:SF1">
    <property type="entry name" value="LOW PROTEIN: ZINC FINGER CCCH DOMAIN PROTEIN"/>
    <property type="match status" value="1"/>
</dbReference>
<feature type="compositionally biased region" description="Basic and acidic residues" evidence="1">
    <location>
        <begin position="937"/>
        <end position="949"/>
    </location>
</feature>
<organism evidence="2 3">
    <name type="scientific">Hibiscus sabdariffa</name>
    <name type="common">roselle</name>
    <dbReference type="NCBI Taxonomy" id="183260"/>
    <lineage>
        <taxon>Eukaryota</taxon>
        <taxon>Viridiplantae</taxon>
        <taxon>Streptophyta</taxon>
        <taxon>Embryophyta</taxon>
        <taxon>Tracheophyta</taxon>
        <taxon>Spermatophyta</taxon>
        <taxon>Magnoliopsida</taxon>
        <taxon>eudicotyledons</taxon>
        <taxon>Gunneridae</taxon>
        <taxon>Pentapetalae</taxon>
        <taxon>rosids</taxon>
        <taxon>malvids</taxon>
        <taxon>Malvales</taxon>
        <taxon>Malvaceae</taxon>
        <taxon>Malvoideae</taxon>
        <taxon>Hibiscus</taxon>
    </lineage>
</organism>
<feature type="compositionally biased region" description="Basic and acidic residues" evidence="1">
    <location>
        <begin position="179"/>
        <end position="193"/>
    </location>
</feature>
<feature type="compositionally biased region" description="Low complexity" evidence="1">
    <location>
        <begin position="991"/>
        <end position="1006"/>
    </location>
</feature>
<feature type="compositionally biased region" description="Polar residues" evidence="1">
    <location>
        <begin position="952"/>
        <end position="963"/>
    </location>
</feature>
<feature type="region of interest" description="Disordered" evidence="1">
    <location>
        <begin position="302"/>
        <end position="337"/>
    </location>
</feature>
<feature type="compositionally biased region" description="Polar residues" evidence="1">
    <location>
        <begin position="979"/>
        <end position="990"/>
    </location>
</feature>
<feature type="compositionally biased region" description="Basic and acidic residues" evidence="1">
    <location>
        <begin position="16"/>
        <end position="63"/>
    </location>
</feature>
<sequence>MPRSSRHKSSKHSSRGARDYSDSEKDSGLKEKKKRTKEECSGRFSKEPGSGDKRKLDSKDTSKDPWISENGDYAEEHSSSKRLKDKAEDGVSNRWNGVKGEKKSRTSSESKSKRREDSEGDGAKRSKKLHVPDQLQGPESENLLERRLGKNRDASDDGDKHLEANGSILDGQFSVSSDTGKDERAKDDKDERYKDKYREDMNCEDKCQDDKLRDDQSASGCANCKSSEKHLRDEKDDVKVRQKKTKTEITIENMIAVTLIETRIEIMTVMSYMMSGGVQDTKRVGGGSDLLTIGMTVEVDADRERSQSRPTNFDAAIGSKRKKASPSSISHGGTDEYRYLKQADSNYRDQMTEQRSKAAFISMEKSNRVDEGHSGELPIERSSSSKASPMSMMERSPSTSLERRYMSKSGVKRGFDIEETGLSSASIGGREEDNRLSLDLPPEKPLLDGSSQADSAFYNRAGQGNSSLNSQPSDLRAGVGSPSFMGSLEENRFNNCGRYKRSDLNVRRGHTNGWRGAPNWPPPVPNGFIPFQPGPPHGGFQAMMPQFPSPSLFGVRQASMEINHSGIPYHMPDAERFNNHLRPMGWHNTIDGSGPAPLHGWDDHNVSFRDEAHMGPEWDQNRHPVNGLGWDTSSDVWKGQNSDVDLPASSEKEDHLLQAPVDDVYDGQDGVQLKGLELRSDVFSPVKESSRFSLETPHKAPDFSKISSEDDDAHYCQVYLCKLDISAELAGSDLYDQCSSLLNVERNKDLSKDVTMLVNLKNGGRPVQNASIALLSPSLIPATSASVFQKAMDLYKKQRLKIGAISNAKGGMLAFTTVTKEKGKEQSSDHVINIAEMPILNSDAEIVDSVIIDSDQQKREAVPTATSHENTDQLVSIQSRELPDHPDSPSPEESRQPDTDCDHMNAEVPKPVLNDNKAEESETEQTNSGDVVGDSLRSFDDAAEADHLATDGGNSNDINNPEGNSCVYCDKEKQTFTDAISGSLNDSPKVSGSNESESIILSENTH</sequence>
<feature type="compositionally biased region" description="Basic and acidic residues" evidence="1">
    <location>
        <begin position="226"/>
        <end position="237"/>
    </location>
</feature>
<evidence type="ECO:0000313" key="3">
    <source>
        <dbReference type="Proteomes" id="UP001472677"/>
    </source>
</evidence>
<feature type="region of interest" description="Disordered" evidence="1">
    <location>
        <begin position="209"/>
        <end position="237"/>
    </location>
</feature>
<dbReference type="Proteomes" id="UP001472677">
    <property type="component" value="Unassembled WGS sequence"/>
</dbReference>
<name>A0ABR2FSR5_9ROSI</name>
<reference evidence="2 3" key="1">
    <citation type="journal article" date="2024" name="G3 (Bethesda)">
        <title>Genome assembly of Hibiscus sabdariffa L. provides insights into metabolisms of medicinal natural products.</title>
        <authorList>
            <person name="Kim T."/>
        </authorList>
    </citation>
    <scope>NUCLEOTIDE SEQUENCE [LARGE SCALE GENOMIC DNA]</scope>
    <source>
        <strain evidence="2">TK-2024</strain>
        <tissue evidence="2">Old leaves</tissue>
    </source>
</reference>
<comment type="caution">
    <text evidence="2">The sequence shown here is derived from an EMBL/GenBank/DDBJ whole genome shotgun (WGS) entry which is preliminary data.</text>
</comment>
<proteinExistence type="predicted"/>
<keyword evidence="3" id="KW-1185">Reference proteome</keyword>
<feature type="region of interest" description="Disordered" evidence="1">
    <location>
        <begin position="979"/>
        <end position="1006"/>
    </location>
</feature>
<dbReference type="EMBL" id="JBBPBM010000004">
    <property type="protein sequence ID" value="KAK8587252.1"/>
    <property type="molecule type" value="Genomic_DNA"/>
</dbReference>
<accession>A0ABR2FSR5</accession>
<protein>
    <submittedName>
        <fullName evidence="2">Uncharacterized protein</fullName>
    </submittedName>
</protein>
<feature type="compositionally biased region" description="Basic and acidic residues" evidence="1">
    <location>
        <begin position="99"/>
        <end position="124"/>
    </location>
</feature>
<feature type="region of interest" description="Disordered" evidence="1">
    <location>
        <begin position="879"/>
        <end position="965"/>
    </location>
</feature>
<dbReference type="PANTHER" id="PTHR34837">
    <property type="entry name" value="OS05G0595500 PROTEIN"/>
    <property type="match status" value="1"/>
</dbReference>
<feature type="compositionally biased region" description="Polar residues" evidence="1">
    <location>
        <begin position="462"/>
        <end position="473"/>
    </location>
</feature>
<evidence type="ECO:0000256" key="1">
    <source>
        <dbReference type="SAM" id="MobiDB-lite"/>
    </source>
</evidence>
<feature type="region of interest" description="Disordered" evidence="1">
    <location>
        <begin position="363"/>
        <end position="404"/>
    </location>
</feature>
<evidence type="ECO:0000313" key="2">
    <source>
        <dbReference type="EMBL" id="KAK8587252.1"/>
    </source>
</evidence>